<feature type="compositionally biased region" description="Low complexity" evidence="7">
    <location>
        <begin position="429"/>
        <end position="439"/>
    </location>
</feature>
<evidence type="ECO:0000256" key="4">
    <source>
        <dbReference type="ARBA" id="ARBA00023015"/>
    </source>
</evidence>
<dbReference type="SMART" id="SM00387">
    <property type="entry name" value="HATPase_c"/>
    <property type="match status" value="1"/>
</dbReference>
<dbReference type="InterPro" id="IPR035965">
    <property type="entry name" value="PAS-like_dom_sf"/>
</dbReference>
<feature type="domain" description="PAS" evidence="10">
    <location>
        <begin position="714"/>
        <end position="785"/>
    </location>
</feature>
<proteinExistence type="evidence at transcript level"/>
<dbReference type="SUPFAM" id="SSF55874">
    <property type="entry name" value="ATPase domain of HSP90 chaperone/DNA topoisomerase II/histidine kinase"/>
    <property type="match status" value="1"/>
</dbReference>
<organism evidence="11">
    <name type="scientific">Penium exiguum</name>
    <dbReference type="NCBI Taxonomy" id="226513"/>
    <lineage>
        <taxon>Eukaryota</taxon>
        <taxon>Viridiplantae</taxon>
        <taxon>Streptophyta</taxon>
        <taxon>Zygnematophyceae</taxon>
        <taxon>Zygnematophycidae</taxon>
        <taxon>Desmidiales</taxon>
        <taxon>Peniaceae</taxon>
        <taxon>Penium</taxon>
    </lineage>
</organism>
<dbReference type="GO" id="GO:0009881">
    <property type="term" value="F:photoreceptor activity"/>
    <property type="evidence" value="ECO:0007669"/>
    <property type="project" value="UniProtKB-KW"/>
</dbReference>
<keyword evidence="6" id="KW-0675">Receptor</keyword>
<feature type="non-terminal residue" evidence="11">
    <location>
        <position position="1"/>
    </location>
</feature>
<name>A0A0K0NQQ3_9VIRI</name>
<dbReference type="Gene3D" id="3.30.450.40">
    <property type="match status" value="1"/>
</dbReference>
<reference evidence="11" key="2">
    <citation type="submission" date="2015-06" db="EMBL/GenBank/DDBJ databases">
        <authorList>
            <person name="Hoefler B.C."/>
            <person name="Straight P.D."/>
        </authorList>
    </citation>
    <scope>NUCLEOTIDE SEQUENCE</scope>
    <source>
        <strain evidence="11">YSQT</strain>
    </source>
</reference>
<dbReference type="Gene3D" id="3.30.450.20">
    <property type="entry name" value="PAS domain"/>
    <property type="match status" value="4"/>
</dbReference>
<dbReference type="Pfam" id="PF08446">
    <property type="entry name" value="PAS_2"/>
    <property type="match status" value="2"/>
</dbReference>
<dbReference type="InterPro" id="IPR013515">
    <property type="entry name" value="Phytochrome_cen-reg"/>
</dbReference>
<dbReference type="InterPro" id="IPR003018">
    <property type="entry name" value="GAF"/>
</dbReference>
<accession>A0A0K0NQQ3</accession>
<dbReference type="PROSITE" id="PS50109">
    <property type="entry name" value="HIS_KIN"/>
    <property type="match status" value="1"/>
</dbReference>
<keyword evidence="1" id="KW-0600">Photoreceptor protein</keyword>
<evidence type="ECO:0000256" key="6">
    <source>
        <dbReference type="ARBA" id="ARBA00023170"/>
    </source>
</evidence>
<dbReference type="PROSITE" id="PS50112">
    <property type="entry name" value="PAS"/>
    <property type="match status" value="2"/>
</dbReference>
<dbReference type="InterPro" id="IPR013654">
    <property type="entry name" value="PAS_2"/>
</dbReference>
<dbReference type="PROSITE" id="PS50046">
    <property type="entry name" value="PHYTOCHROME_2"/>
    <property type="match status" value="1"/>
</dbReference>
<dbReference type="PROSITE" id="PS00245">
    <property type="entry name" value="PHYTOCHROME_1"/>
    <property type="match status" value="1"/>
</dbReference>
<dbReference type="InterPro" id="IPR029016">
    <property type="entry name" value="GAF-like_dom_sf"/>
</dbReference>
<keyword evidence="5" id="KW-0804">Transcription</keyword>
<feature type="region of interest" description="Disordered" evidence="7">
    <location>
        <begin position="1"/>
        <end position="47"/>
    </location>
</feature>
<dbReference type="InterPro" id="IPR001294">
    <property type="entry name" value="Phytochrome"/>
</dbReference>
<dbReference type="InterPro" id="IPR013767">
    <property type="entry name" value="PAS_fold"/>
</dbReference>
<dbReference type="InterPro" id="IPR043150">
    <property type="entry name" value="Phytochrome_PHY_sf"/>
</dbReference>
<feature type="compositionally biased region" description="Basic and acidic residues" evidence="7">
    <location>
        <begin position="33"/>
        <end position="47"/>
    </location>
</feature>
<feature type="region of interest" description="Disordered" evidence="7">
    <location>
        <begin position="420"/>
        <end position="447"/>
    </location>
</feature>
<evidence type="ECO:0000256" key="2">
    <source>
        <dbReference type="ARBA" id="ARBA00022606"/>
    </source>
</evidence>
<gene>
    <name evidence="11" type="primary">PHY2B</name>
</gene>
<dbReference type="Gene3D" id="3.30.450.270">
    <property type="match status" value="1"/>
</dbReference>
<feature type="compositionally biased region" description="Basic and acidic residues" evidence="7">
    <location>
        <begin position="1"/>
        <end position="25"/>
    </location>
</feature>
<evidence type="ECO:0000259" key="8">
    <source>
        <dbReference type="PROSITE" id="PS50046"/>
    </source>
</evidence>
<dbReference type="PANTHER" id="PTHR47876:SF3">
    <property type="entry name" value="PHYTOCHROME 1"/>
    <property type="match status" value="1"/>
</dbReference>
<dbReference type="AlphaFoldDB" id="A0A0K0NQQ3"/>
<dbReference type="SMART" id="SM00091">
    <property type="entry name" value="PAS"/>
    <property type="match status" value="2"/>
</dbReference>
<dbReference type="Pfam" id="PF00989">
    <property type="entry name" value="PAS"/>
    <property type="match status" value="2"/>
</dbReference>
<dbReference type="NCBIfam" id="TIGR00229">
    <property type="entry name" value="sensory_box"/>
    <property type="match status" value="1"/>
</dbReference>
<dbReference type="CDD" id="cd00130">
    <property type="entry name" value="PAS"/>
    <property type="match status" value="1"/>
</dbReference>
<evidence type="ECO:0000256" key="1">
    <source>
        <dbReference type="ARBA" id="ARBA00022543"/>
    </source>
</evidence>
<dbReference type="Pfam" id="PF02518">
    <property type="entry name" value="HATPase_c"/>
    <property type="match status" value="1"/>
</dbReference>
<evidence type="ECO:0000256" key="5">
    <source>
        <dbReference type="ARBA" id="ARBA00023163"/>
    </source>
</evidence>
<evidence type="ECO:0000256" key="3">
    <source>
        <dbReference type="ARBA" id="ARBA00022991"/>
    </source>
</evidence>
<feature type="domain" description="Phytochrome chromophore attachment site" evidence="8">
    <location>
        <begin position="281"/>
        <end position="489"/>
    </location>
</feature>
<feature type="domain" description="Histidine kinase" evidence="9">
    <location>
        <begin position="1003"/>
        <end position="1226"/>
    </location>
</feature>
<dbReference type="Pfam" id="PF00360">
    <property type="entry name" value="PHY"/>
    <property type="match status" value="1"/>
</dbReference>
<evidence type="ECO:0000313" key="11">
    <source>
        <dbReference type="EMBL" id="AKN34518.1"/>
    </source>
</evidence>
<keyword evidence="3" id="KW-0157">Chromophore</keyword>
<dbReference type="PANTHER" id="PTHR47876">
    <property type="entry name" value="OS08G0260000 PROTEIN"/>
    <property type="match status" value="1"/>
</dbReference>
<keyword evidence="2" id="KW-0716">Sensory transduction</keyword>
<dbReference type="InterPro" id="IPR013516">
    <property type="entry name" value="Phyto_chromo_BS"/>
</dbReference>
<dbReference type="GO" id="GO:0006355">
    <property type="term" value="P:regulation of DNA-templated transcription"/>
    <property type="evidence" value="ECO:0007669"/>
    <property type="project" value="InterPro"/>
</dbReference>
<dbReference type="EMBL" id="KT072006">
    <property type="protein sequence ID" value="AKN34518.1"/>
    <property type="molecule type" value="mRNA"/>
</dbReference>
<dbReference type="Gene3D" id="3.30.565.10">
    <property type="entry name" value="Histidine kinase-like ATPase, C-terminal domain"/>
    <property type="match status" value="1"/>
</dbReference>
<dbReference type="GO" id="GO:0009584">
    <property type="term" value="P:detection of visible light"/>
    <property type="evidence" value="ECO:0007669"/>
    <property type="project" value="InterPro"/>
</dbReference>
<sequence>EQVQELEVHRGATMERIRAQSKEGSKNPTRSSSGKERAQKKKAPVEKDVKSYLQRMEQGGFIQSFGCVMLLEDRTFRVLAYSENVGELLCVQQKTLPRTLQIIVDRIKRSISRRSKDKISVATAPICLPGEGLLAAVDSGEEGGTPPELTVQEELRRQMKSKSGKRGSFGRTGSRVGKQEEPLEMGIGVDARMFFSRASVVALENATGAPDMEVVNPVLVQARLTKSPFYAVLHPHPGGGILMDLEPILASDPVISGAGALQAHRFAAKAVNRIQTLPSGNTNILFQTVVEEIRALTGYDRVMAYRFHDDEHGEVIAEDRSQQLESYLGLHYPSSDIPKAARLLFVKNRCRMICDSQSKPVKLVEDRSWLGGNPVSLGMSTMRGVHGCHSQYMANMKVGASLTLSLVMREQDGTLYVSMPGVSKRHTEGSSGESSQEGSMNGPAQPTPAALATIEDLQEAKLWGMVVCHHRTPRYVPYPIRSSCEFLMQVFGLQLTREVEAESQRQEHHILHLQTLLCELMMRPNPIQSLMSASPGLMDLVKCNGVALVHQGAATLKGVTPTEPQINEFIAWMQKAHPASTGFAIDSLLASGFPKAEEVGDKVCGLAAALIGEGSYLFWFRSHVEKEISWSGAKQEKKNKDNIKQMTPRASFNAFLEVVKHRSQPWGDLDVDAIHSVQLILRDALLRMKAKGEQRGKDTGEEVDEEMKKLYTATFDQLVHFIEAASAPILAVDLSGNVTGWNKKAAELTGLSFEQACGKSLVDDLLDVRSKETVQGALNTALQGTELQNIQLRLHVWGEAAAAVENTVDGTSMIVANTFVSRGTDGSAQGVCFVGQDVTKERVMQDQFMKVQGDYSAIVHNKSSLIPPIFGCDELGRCVEWNLGMQEVTGWHRGEVMNKMLVGHAFGVLCKLEGHDAKTALMILLSKALAGHKADQVPFSFLDKQRNLVEVMLSVHPRYSHDGLTIRGAFCFLHIASLELRQTARLQRATQKLAAQKAREVAYIRSQVKGPLEGLECALAQLSMTGGLSALRQKGLVWAKTMSALKRQMDAVLGDADMQSLEQGHFQGRSSNFTLDTVVSAVVAQATVMSNSNASKITSELPGDLRQLPLSGEPERLQQVLGGFAIMAARFTSPSGLIKLEVSNQGNRIMRAAMTYAQLEIRISHTGAGIPSELIQQMMDDNNTNKSQEGLVLHLERLILKAMSGDVQYVREGVRPCFIVHIDIALATNARRLGFLPI</sequence>
<dbReference type="SMART" id="SM00065">
    <property type="entry name" value="GAF"/>
    <property type="match status" value="1"/>
</dbReference>
<protein>
    <submittedName>
        <fullName evidence="11">Phytochrome</fullName>
    </submittedName>
</protein>
<dbReference type="Pfam" id="PF01590">
    <property type="entry name" value="GAF"/>
    <property type="match status" value="1"/>
</dbReference>
<dbReference type="InterPro" id="IPR036890">
    <property type="entry name" value="HATPase_C_sf"/>
</dbReference>
<dbReference type="PRINTS" id="PR01033">
    <property type="entry name" value="PHYTOCHROME"/>
</dbReference>
<dbReference type="FunFam" id="3.30.450.270:FF:000001">
    <property type="entry name" value="Phytochrome"/>
    <property type="match status" value="1"/>
</dbReference>
<dbReference type="InterPro" id="IPR000014">
    <property type="entry name" value="PAS"/>
</dbReference>
<evidence type="ECO:0000259" key="10">
    <source>
        <dbReference type="PROSITE" id="PS50112"/>
    </source>
</evidence>
<dbReference type="InterPro" id="IPR003594">
    <property type="entry name" value="HATPase_dom"/>
</dbReference>
<dbReference type="InterPro" id="IPR016132">
    <property type="entry name" value="Phyto_chromo_attachment"/>
</dbReference>
<reference evidence="11" key="1">
    <citation type="journal article" date="2015" name="Nat. Commun.">
        <title>Phytochrome diversity in green plants and the origin of canonical plant phytochromes.</title>
        <authorList>
            <person name="Li F.W."/>
            <person name="Melkonian M."/>
            <person name="Rothfels C.J."/>
            <person name="Villarreal J.C."/>
            <person name="Stevenson D.W."/>
            <person name="Graham S.W."/>
            <person name="Wong G.K."/>
            <person name="Pryer K.M."/>
            <person name="Mathews S."/>
        </authorList>
    </citation>
    <scope>NUCLEOTIDE SEQUENCE</scope>
    <source>
        <strain evidence="11">YSQT</strain>
    </source>
</reference>
<evidence type="ECO:0000256" key="7">
    <source>
        <dbReference type="SAM" id="MobiDB-lite"/>
    </source>
</evidence>
<evidence type="ECO:0000259" key="9">
    <source>
        <dbReference type="PROSITE" id="PS50109"/>
    </source>
</evidence>
<keyword evidence="4" id="KW-0805">Transcription regulation</keyword>
<feature type="region of interest" description="Disordered" evidence="7">
    <location>
        <begin position="158"/>
        <end position="181"/>
    </location>
</feature>
<dbReference type="SUPFAM" id="SSF55781">
    <property type="entry name" value="GAF domain-like"/>
    <property type="match status" value="2"/>
</dbReference>
<dbReference type="SUPFAM" id="SSF55785">
    <property type="entry name" value="PYP-like sensor domain (PAS domain)"/>
    <property type="match status" value="3"/>
</dbReference>
<feature type="domain" description="PAS" evidence="10">
    <location>
        <begin position="854"/>
        <end position="902"/>
    </location>
</feature>
<dbReference type="InterPro" id="IPR005467">
    <property type="entry name" value="His_kinase_dom"/>
</dbReference>